<protein>
    <submittedName>
        <fullName evidence="4">Ankyrin repeat domain-containing protein</fullName>
    </submittedName>
</protein>
<dbReference type="InterPro" id="IPR036770">
    <property type="entry name" value="Ankyrin_rpt-contain_sf"/>
</dbReference>
<dbReference type="Pfam" id="PF12796">
    <property type="entry name" value="Ank_2"/>
    <property type="match status" value="2"/>
</dbReference>
<comment type="caution">
    <text evidence="4">The sequence shown here is derived from an EMBL/GenBank/DDBJ whole genome shotgun (WGS) entry which is preliminary data.</text>
</comment>
<dbReference type="RefSeq" id="WP_249700166.1">
    <property type="nucleotide sequence ID" value="NZ_JAMFLX010000017.1"/>
</dbReference>
<accession>A0ABT0PHM0</accession>
<dbReference type="PANTHER" id="PTHR24198">
    <property type="entry name" value="ANKYRIN REPEAT AND PROTEIN KINASE DOMAIN-CONTAINING PROTEIN"/>
    <property type="match status" value="1"/>
</dbReference>
<evidence type="ECO:0000256" key="2">
    <source>
        <dbReference type="ARBA" id="ARBA00023043"/>
    </source>
</evidence>
<keyword evidence="5" id="KW-1185">Reference proteome</keyword>
<dbReference type="PROSITE" id="PS50088">
    <property type="entry name" value="ANK_REPEAT"/>
    <property type="match status" value="3"/>
</dbReference>
<dbReference type="Proteomes" id="UP001203338">
    <property type="component" value="Unassembled WGS sequence"/>
</dbReference>
<keyword evidence="2 3" id="KW-0040">ANK repeat</keyword>
<dbReference type="Pfam" id="PF13637">
    <property type="entry name" value="Ank_4"/>
    <property type="match status" value="1"/>
</dbReference>
<dbReference type="SUPFAM" id="SSF48403">
    <property type="entry name" value="Ankyrin repeat"/>
    <property type="match status" value="2"/>
</dbReference>
<evidence type="ECO:0000256" key="1">
    <source>
        <dbReference type="ARBA" id="ARBA00022737"/>
    </source>
</evidence>
<evidence type="ECO:0000256" key="3">
    <source>
        <dbReference type="PROSITE-ProRule" id="PRU00023"/>
    </source>
</evidence>
<sequence length="959" mass="107883">MNVKLTVMVICNVGLPASRSILFERYRPTYHGIDSSRNSGQRTAGDEPYLMLPRLHIDKYSQLQRHQNFAKIKNQFLQDIDKLIKLAPGYVGEKYKTALNTFRGNIADPALIIQDSQIPLYRETRYQLHQIVARMEANSHVSDGFEPDVPEADMERDKIIQVLHTCLDEIDRCSAGIHDRFTMAYSLLQVDSKSLQGKLFQIRKDRLDSFISAFLKQIEREGFVSIPNGMEIHWASTLYNSVCRQYGLDSIEDPTAPPLRHAVTERFLADLPLAINEFIIVNDLVSENYQQLCDYLQKSNLSHWLKGTVSPGELTTERTEPLEQTVLQPINTMCKVNNSDKKICFQNLVVDEGSGYSLARCREFIHGWITRTVIGDSATVLASIPVGPDQPSRCIGTYQNLFFWIFETKYPLGAGEDCLPYDTEAQTQPLTISELSAIDIFTWPEHVQMALLTQAIAQTGIAREDANKIADFLLGSGTGQPLQEYPPNIQKAVLNLLSEKMATSPAFAESLVKTLSQSFTDTLPDWVINSPLLEPLLLSMQDEGKNIQTVTDKLSLWDIMPLSSETLKKILTRQRCQEFFRLALDEELGGLMWRLLQTDHCDDLKNHSSQQTNTVLMVFSAQGVTDGVIYLLERLSIEDINSKNIKGETVLHKAAGHGQAACLEKLLAKDGIALKEKGIHGWIALHNAAFYNYPACLKMLIDKDSSTLQEKTHQGWTGLHIVSRYGYEECLELILASNNIPLNVKNESGWTALHLVVGNGHTECLEKLLEKPDLALNMKTSHTGGTAVHVAVAYNRSDCLKKLLLQPGIALNKKSGIGLTALHYSVDKGHTVCLEKLLAHPGIDPNRRTRNGSTALHLAAKLGHEECLKKLLQEERVRHNAKDFWRRTALIQAVSNGNNACVWQLLNNPNTALNSISLRGHTARNLARTRNNVNAIFWLENDLRFNRRLNDFLWAHCCY</sequence>
<feature type="repeat" description="ANK" evidence="3">
    <location>
        <begin position="783"/>
        <end position="816"/>
    </location>
</feature>
<feature type="repeat" description="ANK" evidence="3">
    <location>
        <begin position="851"/>
        <end position="884"/>
    </location>
</feature>
<dbReference type="InterPro" id="IPR002110">
    <property type="entry name" value="Ankyrin_rpt"/>
</dbReference>
<dbReference type="PANTHER" id="PTHR24198:SF165">
    <property type="entry name" value="ANKYRIN REPEAT-CONTAINING PROTEIN-RELATED"/>
    <property type="match status" value="1"/>
</dbReference>
<evidence type="ECO:0000313" key="5">
    <source>
        <dbReference type="Proteomes" id="UP001203338"/>
    </source>
</evidence>
<dbReference type="SMART" id="SM00248">
    <property type="entry name" value="ANK"/>
    <property type="match status" value="9"/>
</dbReference>
<evidence type="ECO:0000313" key="4">
    <source>
        <dbReference type="EMBL" id="MCL6270864.1"/>
    </source>
</evidence>
<keyword evidence="1" id="KW-0677">Repeat</keyword>
<organism evidence="4 5">
    <name type="scientific">Parendozoicomonas callyspongiae</name>
    <dbReference type="NCBI Taxonomy" id="2942213"/>
    <lineage>
        <taxon>Bacteria</taxon>
        <taxon>Pseudomonadati</taxon>
        <taxon>Pseudomonadota</taxon>
        <taxon>Gammaproteobacteria</taxon>
        <taxon>Oceanospirillales</taxon>
        <taxon>Endozoicomonadaceae</taxon>
        <taxon>Parendozoicomonas</taxon>
    </lineage>
</organism>
<gene>
    <name evidence="4" type="ORF">M3P05_13115</name>
</gene>
<dbReference type="Gene3D" id="1.25.40.20">
    <property type="entry name" value="Ankyrin repeat-containing domain"/>
    <property type="match status" value="4"/>
</dbReference>
<dbReference type="EMBL" id="JAMFLX010000017">
    <property type="protein sequence ID" value="MCL6270864.1"/>
    <property type="molecule type" value="Genomic_DNA"/>
</dbReference>
<reference evidence="4 5" key="1">
    <citation type="submission" date="2022-05" db="EMBL/GenBank/DDBJ databases">
        <authorList>
            <person name="Park J.-S."/>
        </authorList>
    </citation>
    <scope>NUCLEOTIDE SEQUENCE [LARGE SCALE GENOMIC DNA]</scope>
    <source>
        <strain evidence="4 5">2012CJ34-2</strain>
    </source>
</reference>
<name>A0ABT0PHM0_9GAMM</name>
<feature type="repeat" description="ANK" evidence="3">
    <location>
        <begin position="817"/>
        <end position="850"/>
    </location>
</feature>
<proteinExistence type="predicted"/>
<dbReference type="PROSITE" id="PS50297">
    <property type="entry name" value="ANK_REP_REGION"/>
    <property type="match status" value="1"/>
</dbReference>